<gene>
    <name evidence="1" type="ORF">NSO95_04775</name>
</gene>
<dbReference type="InterPro" id="IPR026350">
    <property type="entry name" value="GxxExxY"/>
</dbReference>
<sequence>MLRDDELERVAAIVIDCGFHLHRDLGPGLLESAYEQLMYTELAARGLSVARQVPVTLRHRSVVVDNAFKIDLLVESRLVVELKSVERLTAVHGKQVLTYLRVMQLPLGLLMNFGEATLKSGLRRIANDYHAH</sequence>
<dbReference type="Proteomes" id="UP001206067">
    <property type="component" value="Unassembled WGS sequence"/>
</dbReference>
<dbReference type="Pfam" id="PF13366">
    <property type="entry name" value="PDDEXK_3"/>
    <property type="match status" value="1"/>
</dbReference>
<keyword evidence="2" id="KW-1185">Reference proteome</keyword>
<dbReference type="NCBIfam" id="TIGR04256">
    <property type="entry name" value="GxxExxY"/>
    <property type="match status" value="1"/>
</dbReference>
<accession>A0ABT1XNK9</accession>
<comment type="caution">
    <text evidence="1">The sequence shown here is derived from an EMBL/GenBank/DDBJ whole genome shotgun (WGS) entry which is preliminary data.</text>
</comment>
<evidence type="ECO:0000313" key="2">
    <source>
        <dbReference type="Proteomes" id="UP001206067"/>
    </source>
</evidence>
<evidence type="ECO:0000313" key="1">
    <source>
        <dbReference type="EMBL" id="MCR2833248.1"/>
    </source>
</evidence>
<proteinExistence type="predicted"/>
<dbReference type="EMBL" id="JANKHH010000003">
    <property type="protein sequence ID" value="MCR2833248.1"/>
    <property type="molecule type" value="Genomic_DNA"/>
</dbReference>
<name>A0ABT1XNK9_9SPHN</name>
<dbReference type="RefSeq" id="WP_257595016.1">
    <property type="nucleotide sequence ID" value="NZ_JANKHH010000003.1"/>
</dbReference>
<organism evidence="1 2">
    <name type="scientific">Parerythrobacter lacustris</name>
    <dbReference type="NCBI Taxonomy" id="2969984"/>
    <lineage>
        <taxon>Bacteria</taxon>
        <taxon>Pseudomonadati</taxon>
        <taxon>Pseudomonadota</taxon>
        <taxon>Alphaproteobacteria</taxon>
        <taxon>Sphingomonadales</taxon>
        <taxon>Erythrobacteraceae</taxon>
        <taxon>Parerythrobacter</taxon>
    </lineage>
</organism>
<reference evidence="1 2" key="1">
    <citation type="submission" date="2022-08" db="EMBL/GenBank/DDBJ databases">
        <title>Polyphasic taxonomy analysis of Qipengyuania sp.RS5-5.</title>
        <authorList>
            <person name="Xamxidin M."/>
            <person name="Wu M."/>
        </authorList>
    </citation>
    <scope>NUCLEOTIDE SEQUENCE [LARGE SCALE GENOMIC DNA]</scope>
    <source>
        <strain evidence="1 2">RS5-5</strain>
    </source>
</reference>
<protein>
    <submittedName>
        <fullName evidence="1">GxxExxY protein</fullName>
    </submittedName>
</protein>